<name>A0A6B9GBG1_PANCY</name>
<protein>
    <recommendedName>
        <fullName evidence="4">Tail tubular protein A</fullName>
    </recommendedName>
</protein>
<gene>
    <name evidence="2" type="ORF">CUN67_12840</name>
</gene>
<dbReference type="RefSeq" id="WP_208715701.1">
    <property type="nucleotide sequence ID" value="NZ_CP024768.1"/>
</dbReference>
<organism evidence="2 3">
    <name type="scientific">Pantoea cypripedii</name>
    <name type="common">Pectobacterium cypripedii</name>
    <name type="synonym">Erwinia cypripedii</name>
    <dbReference type="NCBI Taxonomy" id="55209"/>
    <lineage>
        <taxon>Bacteria</taxon>
        <taxon>Pseudomonadati</taxon>
        <taxon>Pseudomonadota</taxon>
        <taxon>Gammaproteobacteria</taxon>
        <taxon>Enterobacterales</taxon>
        <taxon>Erwiniaceae</taxon>
        <taxon>Pantoea</taxon>
    </lineage>
</organism>
<evidence type="ECO:0000256" key="1">
    <source>
        <dbReference type="SAM" id="MobiDB-lite"/>
    </source>
</evidence>
<feature type="compositionally biased region" description="Basic residues" evidence="1">
    <location>
        <begin position="196"/>
        <end position="207"/>
    </location>
</feature>
<evidence type="ECO:0000313" key="3">
    <source>
        <dbReference type="Proteomes" id="UP000502005"/>
    </source>
</evidence>
<evidence type="ECO:0000313" key="2">
    <source>
        <dbReference type="EMBL" id="QGY29766.1"/>
    </source>
</evidence>
<reference evidence="2 3" key="1">
    <citation type="submission" date="2017-11" db="EMBL/GenBank/DDBJ databases">
        <title>Genome sequence of Pantoea cypripedii NE1.</title>
        <authorList>
            <person name="Nascimento F.X."/>
        </authorList>
    </citation>
    <scope>NUCLEOTIDE SEQUENCE [LARGE SCALE GENOMIC DNA]</scope>
    <source>
        <strain evidence="2 3">NE1</strain>
    </source>
</reference>
<sequence length="207" mass="23757">MAVDPNVRLAVYNDALILSGERILISLSENREPRRILDSIWDSSLKYCLEQGQWNFAIRASQLDYSPSVEPPFGYIRAFDKPDDWVRTCSVASDPYFNNTIIDYTDEAGYWYCDHDVIYIRYVSNDEDYGNNASAWPETYRAFIAARLAKLASPRFQNGSDAQLIAAEYKDRRSDALTKDALQDPVKRVPPGQFVRSRRGAHGPFRR</sequence>
<proteinExistence type="predicted"/>
<dbReference type="Proteomes" id="UP000502005">
    <property type="component" value="Chromosome"/>
</dbReference>
<accession>A0A6B9GBG1</accession>
<evidence type="ECO:0008006" key="4">
    <source>
        <dbReference type="Google" id="ProtNLM"/>
    </source>
</evidence>
<feature type="region of interest" description="Disordered" evidence="1">
    <location>
        <begin position="180"/>
        <end position="207"/>
    </location>
</feature>
<dbReference type="AlphaFoldDB" id="A0A6B9GBG1"/>
<dbReference type="EMBL" id="CP024768">
    <property type="protein sequence ID" value="QGY29766.1"/>
    <property type="molecule type" value="Genomic_DNA"/>
</dbReference>